<evidence type="ECO:0000256" key="1">
    <source>
        <dbReference type="SAM" id="MobiDB-lite"/>
    </source>
</evidence>
<organism evidence="2 3">
    <name type="scientific">Durusdinium trenchii</name>
    <dbReference type="NCBI Taxonomy" id="1381693"/>
    <lineage>
        <taxon>Eukaryota</taxon>
        <taxon>Sar</taxon>
        <taxon>Alveolata</taxon>
        <taxon>Dinophyceae</taxon>
        <taxon>Suessiales</taxon>
        <taxon>Symbiodiniaceae</taxon>
        <taxon>Durusdinium</taxon>
    </lineage>
</organism>
<feature type="compositionally biased region" description="Acidic residues" evidence="1">
    <location>
        <begin position="105"/>
        <end position="114"/>
    </location>
</feature>
<sequence>MVKGIVSAEGVQLPENLFVKFAEWQSQHFSQLEKLCKAQGLRWEVQLSDKAEEIGGRFPEELRKKMLLDRLLTYELYVQETRARAAARNAKSVTMDPMEAFNPELDGESLDSDDEAYVQRWEAKGS</sequence>
<keyword evidence="3" id="KW-1185">Reference proteome</keyword>
<name>A0ABP0RN71_9DINO</name>
<evidence type="ECO:0000313" key="2">
    <source>
        <dbReference type="EMBL" id="CAK9101494.1"/>
    </source>
</evidence>
<reference evidence="2 3" key="1">
    <citation type="submission" date="2024-02" db="EMBL/GenBank/DDBJ databases">
        <authorList>
            <person name="Chen Y."/>
            <person name="Shah S."/>
            <person name="Dougan E. K."/>
            <person name="Thang M."/>
            <person name="Chan C."/>
        </authorList>
    </citation>
    <scope>NUCLEOTIDE SEQUENCE [LARGE SCALE GENOMIC DNA]</scope>
</reference>
<accession>A0ABP0RN71</accession>
<dbReference type="Proteomes" id="UP001642484">
    <property type="component" value="Unassembled WGS sequence"/>
</dbReference>
<gene>
    <name evidence="2" type="ORF">CCMP2556_LOCUS47847</name>
</gene>
<protein>
    <submittedName>
        <fullName evidence="2">Uncharacterized protein</fullName>
    </submittedName>
</protein>
<dbReference type="EMBL" id="CAXAMN010026250">
    <property type="protein sequence ID" value="CAK9101494.1"/>
    <property type="molecule type" value="Genomic_DNA"/>
</dbReference>
<evidence type="ECO:0000313" key="3">
    <source>
        <dbReference type="Proteomes" id="UP001642484"/>
    </source>
</evidence>
<feature type="region of interest" description="Disordered" evidence="1">
    <location>
        <begin position="88"/>
        <end position="114"/>
    </location>
</feature>
<proteinExistence type="predicted"/>
<comment type="caution">
    <text evidence="2">The sequence shown here is derived from an EMBL/GenBank/DDBJ whole genome shotgun (WGS) entry which is preliminary data.</text>
</comment>